<reference evidence="4" key="1">
    <citation type="journal article" date="2010" name="Genome Biol.">
        <title>Genome sequence of the necrotrophic plant pathogen Pythium ultimum reveals original pathogenicity mechanisms and effector repertoire.</title>
        <authorList>
            <person name="Levesque C.A."/>
            <person name="Brouwer H."/>
            <person name="Cano L."/>
            <person name="Hamilton J.P."/>
            <person name="Holt C."/>
            <person name="Huitema E."/>
            <person name="Raffaele S."/>
            <person name="Robideau G.P."/>
            <person name="Thines M."/>
            <person name="Win J."/>
            <person name="Zerillo M.M."/>
            <person name="Beakes G.W."/>
            <person name="Boore J.L."/>
            <person name="Busam D."/>
            <person name="Dumas B."/>
            <person name="Ferriera S."/>
            <person name="Fuerstenberg S.I."/>
            <person name="Gachon C.M."/>
            <person name="Gaulin E."/>
            <person name="Govers F."/>
            <person name="Grenville-Briggs L."/>
            <person name="Horner N."/>
            <person name="Hostetler J."/>
            <person name="Jiang R.H."/>
            <person name="Johnson J."/>
            <person name="Krajaejun T."/>
            <person name="Lin H."/>
            <person name="Meijer H.J."/>
            <person name="Moore B."/>
            <person name="Morris P."/>
            <person name="Phuntmart V."/>
            <person name="Puiu D."/>
            <person name="Shetty J."/>
            <person name="Stajich J.E."/>
            <person name="Tripathy S."/>
            <person name="Wawra S."/>
            <person name="van West P."/>
            <person name="Whitty B.R."/>
            <person name="Coutinho P.M."/>
            <person name="Henrissat B."/>
            <person name="Martin F."/>
            <person name="Thomas P.D."/>
            <person name="Tyler B.M."/>
            <person name="De Vries R.P."/>
            <person name="Kamoun S."/>
            <person name="Yandell M."/>
            <person name="Tisserat N."/>
            <person name="Buell C.R."/>
        </authorList>
    </citation>
    <scope>NUCLEOTIDE SEQUENCE</scope>
    <source>
        <strain evidence="4">DAOM:BR144</strain>
    </source>
</reference>
<dbReference type="VEuPathDB" id="FungiDB:PYU1_G007105"/>
<dbReference type="GO" id="GO:0001682">
    <property type="term" value="P:tRNA 5'-leader removal"/>
    <property type="evidence" value="ECO:0007669"/>
    <property type="project" value="InterPro"/>
</dbReference>
<dbReference type="GO" id="GO:0005730">
    <property type="term" value="C:nucleolus"/>
    <property type="evidence" value="ECO:0007669"/>
    <property type="project" value="TreeGrafter"/>
</dbReference>
<dbReference type="InterPro" id="IPR002759">
    <property type="entry name" value="Pop5/Rpp14/Rnp2-like"/>
</dbReference>
<dbReference type="GO" id="GO:0033204">
    <property type="term" value="F:ribonuclease P RNA binding"/>
    <property type="evidence" value="ECO:0007669"/>
    <property type="project" value="TreeGrafter"/>
</dbReference>
<dbReference type="STRING" id="431595.K3WQ78"/>
<dbReference type="PANTHER" id="PTHR15441:SF1">
    <property type="entry name" value="RIBONUCLEASE P PROTEIN SUBUNIT P14"/>
    <property type="match status" value="1"/>
</dbReference>
<dbReference type="OMA" id="HERSHRT"/>
<evidence type="ECO:0000313" key="3">
    <source>
        <dbReference type="EnsemblProtists" id="PYU1_T007120"/>
    </source>
</evidence>
<dbReference type="InterPro" id="IPR038085">
    <property type="entry name" value="Rnp2-like_sf"/>
</dbReference>
<comment type="similarity">
    <text evidence="1">Belongs to the eukaryotic/archaeal RNase P protein component 2 family.</text>
</comment>
<dbReference type="Proteomes" id="UP000019132">
    <property type="component" value="Unassembled WGS sequence"/>
</dbReference>
<organism evidence="3 4">
    <name type="scientific">Globisporangium ultimum (strain ATCC 200006 / CBS 805.95 / DAOM BR144)</name>
    <name type="common">Pythium ultimum</name>
    <dbReference type="NCBI Taxonomy" id="431595"/>
    <lineage>
        <taxon>Eukaryota</taxon>
        <taxon>Sar</taxon>
        <taxon>Stramenopiles</taxon>
        <taxon>Oomycota</taxon>
        <taxon>Peronosporomycetes</taxon>
        <taxon>Pythiales</taxon>
        <taxon>Pythiaceae</taxon>
        <taxon>Globisporangium</taxon>
    </lineage>
</organism>
<dbReference type="EnsemblProtists" id="PYU1_T007120">
    <property type="protein sequence ID" value="PYU1_T007120"/>
    <property type="gene ID" value="PYU1_G007105"/>
</dbReference>
<reference evidence="4" key="2">
    <citation type="submission" date="2010-04" db="EMBL/GenBank/DDBJ databases">
        <authorList>
            <person name="Buell R."/>
            <person name="Hamilton J."/>
            <person name="Hostetler J."/>
        </authorList>
    </citation>
    <scope>NUCLEOTIDE SEQUENCE [LARGE SCALE GENOMIC DNA]</scope>
    <source>
        <strain evidence="4">DAOM:BR144</strain>
    </source>
</reference>
<keyword evidence="4" id="KW-1185">Reference proteome</keyword>
<dbReference type="GO" id="GO:0030681">
    <property type="term" value="C:multimeric ribonuclease P complex"/>
    <property type="evidence" value="ECO:0007669"/>
    <property type="project" value="TreeGrafter"/>
</dbReference>
<reference evidence="3" key="3">
    <citation type="submission" date="2015-02" db="UniProtKB">
        <authorList>
            <consortium name="EnsemblProtists"/>
        </authorList>
    </citation>
    <scope>IDENTIFICATION</scope>
    <source>
        <strain evidence="3">DAOM BR144</strain>
    </source>
</reference>
<dbReference type="InParanoid" id="K3WQ78"/>
<evidence type="ECO:0000313" key="4">
    <source>
        <dbReference type="Proteomes" id="UP000019132"/>
    </source>
</evidence>
<evidence type="ECO:0000256" key="1">
    <source>
        <dbReference type="ARBA" id="ARBA00010800"/>
    </source>
</evidence>
<dbReference type="PANTHER" id="PTHR15441">
    <property type="entry name" value="RIBONUCLEASE P PROTEIN SUBUNIT P14"/>
    <property type="match status" value="1"/>
</dbReference>
<dbReference type="Pfam" id="PF01900">
    <property type="entry name" value="RNase_P_Rpp14"/>
    <property type="match status" value="1"/>
</dbReference>
<name>K3WQ78_GLOUD</name>
<dbReference type="SUPFAM" id="SSF160350">
    <property type="entry name" value="Rnp2-like"/>
    <property type="match status" value="1"/>
</dbReference>
<dbReference type="Gene3D" id="3.30.70.3250">
    <property type="entry name" value="Ribonuclease P, Pop5 subunit"/>
    <property type="match status" value="1"/>
</dbReference>
<sequence>MAVTGAVAAAAAAVRAPHHKFTLRAEHNYLRIVILTEDGFEAIDDAKRLKFALDNTLKTVFGVMGASASEFDILGVQRTSKYDPTTALLRVRRSGLKSLWGAITMCTSIDGKLCKLEVVHVGTSLMEMASGRFLESKVLRRD</sequence>
<proteinExistence type="inferred from homology"/>
<dbReference type="HOGENOM" id="CLU_151609_0_0_1"/>
<dbReference type="EMBL" id="GL376560">
    <property type="status" value="NOT_ANNOTATED_CDS"/>
    <property type="molecule type" value="Genomic_DNA"/>
</dbReference>
<protein>
    <submittedName>
        <fullName evidence="3">Uncharacterized protein</fullName>
    </submittedName>
</protein>
<dbReference type="eggNOG" id="ENOG502SBBI">
    <property type="taxonomic scope" value="Eukaryota"/>
</dbReference>
<evidence type="ECO:0000256" key="2">
    <source>
        <dbReference type="ARBA" id="ARBA00022694"/>
    </source>
</evidence>
<accession>K3WQ78</accession>
<dbReference type="AlphaFoldDB" id="K3WQ78"/>
<keyword evidence="2" id="KW-0819">tRNA processing</keyword>